<keyword evidence="5 6" id="KW-0472">Membrane</keyword>
<dbReference type="Proteomes" id="UP000199531">
    <property type="component" value="Unassembled WGS sequence"/>
</dbReference>
<keyword evidence="3 6" id="KW-0812">Transmembrane</keyword>
<feature type="transmembrane region" description="Helical" evidence="6">
    <location>
        <begin position="120"/>
        <end position="138"/>
    </location>
</feature>
<dbReference type="RefSeq" id="WP_091818207.1">
    <property type="nucleotide sequence ID" value="NZ_FOCW01000011.1"/>
</dbReference>
<keyword evidence="4 6" id="KW-1133">Transmembrane helix</keyword>
<dbReference type="OrthoDB" id="7065924at2"/>
<evidence type="ECO:0000313" key="9">
    <source>
        <dbReference type="Proteomes" id="UP000199531"/>
    </source>
</evidence>
<feature type="transmembrane region" description="Helical" evidence="6">
    <location>
        <begin position="34"/>
        <end position="53"/>
    </location>
</feature>
<dbReference type="EMBL" id="FOCW01000011">
    <property type="protein sequence ID" value="SEN93002.1"/>
    <property type="molecule type" value="Genomic_DNA"/>
</dbReference>
<protein>
    <submittedName>
        <fullName evidence="8">Threonine/homoserine efflux transporter RhtA</fullName>
    </submittedName>
</protein>
<dbReference type="Pfam" id="PF00892">
    <property type="entry name" value="EamA"/>
    <property type="match status" value="2"/>
</dbReference>
<evidence type="ECO:0000256" key="4">
    <source>
        <dbReference type="ARBA" id="ARBA00022989"/>
    </source>
</evidence>
<reference evidence="8 9" key="1">
    <citation type="submission" date="2016-10" db="EMBL/GenBank/DDBJ databases">
        <authorList>
            <person name="de Groot N.N."/>
        </authorList>
    </citation>
    <scope>NUCLEOTIDE SEQUENCE [LARGE SCALE GENOMIC DNA]</scope>
    <source>
        <strain evidence="8 9">DSM 15123</strain>
    </source>
</reference>
<dbReference type="STRING" id="1121117.SAMN02745977_02371"/>
<dbReference type="SUPFAM" id="SSF103481">
    <property type="entry name" value="Multidrug resistance efflux transporter EmrE"/>
    <property type="match status" value="2"/>
</dbReference>
<evidence type="ECO:0000256" key="5">
    <source>
        <dbReference type="ARBA" id="ARBA00023136"/>
    </source>
</evidence>
<dbReference type="GO" id="GO:0016020">
    <property type="term" value="C:membrane"/>
    <property type="evidence" value="ECO:0007669"/>
    <property type="project" value="UniProtKB-SubCell"/>
</dbReference>
<evidence type="ECO:0000256" key="1">
    <source>
        <dbReference type="ARBA" id="ARBA00004141"/>
    </source>
</evidence>
<dbReference type="PANTHER" id="PTHR32322:SF2">
    <property type="entry name" value="EAMA DOMAIN-CONTAINING PROTEIN"/>
    <property type="match status" value="1"/>
</dbReference>
<dbReference type="InterPro" id="IPR050638">
    <property type="entry name" value="AA-Vitamin_Transporters"/>
</dbReference>
<evidence type="ECO:0000313" key="8">
    <source>
        <dbReference type="EMBL" id="SEN93002.1"/>
    </source>
</evidence>
<comment type="similarity">
    <text evidence="2">Belongs to the EamA transporter family.</text>
</comment>
<organism evidence="8 9">
    <name type="scientific">Brachymonas denitrificans DSM 15123</name>
    <dbReference type="NCBI Taxonomy" id="1121117"/>
    <lineage>
        <taxon>Bacteria</taxon>
        <taxon>Pseudomonadati</taxon>
        <taxon>Pseudomonadota</taxon>
        <taxon>Betaproteobacteria</taxon>
        <taxon>Burkholderiales</taxon>
        <taxon>Comamonadaceae</taxon>
        <taxon>Brachymonas</taxon>
    </lineage>
</organism>
<dbReference type="AlphaFoldDB" id="A0A1H8KJB1"/>
<feature type="transmembrane region" description="Helical" evidence="6">
    <location>
        <begin position="65"/>
        <end position="90"/>
    </location>
</feature>
<name>A0A1H8KJB1_9BURK</name>
<sequence length="295" mass="31076">MLRSQGRQGVLFALAAILLWASLATLGVSLRHVPPFLLTGLGLLVGSLVALPLSRGRWADWKVPFATLLVGFVGLLGYHALLFAAFQLAPPVQVNLLNYLWPLGIVVLAPLLLRGMRFRWQHLAAAVIGFAGAVLALLDGARAGGSSLTTALDGSTLTGYLLALAAALTWACYSLLSQRVPPFRTSAIGGFCLLAGIGSLLFHWAFEAPVALSLRDWGLIALLGIGPLGGAFFVWDAALKRTDPRTVGLLAFLTPLLSTAMLLWSRGQTPSELLALATLLIVGAAVVGARPGTRE</sequence>
<evidence type="ECO:0000256" key="2">
    <source>
        <dbReference type="ARBA" id="ARBA00007362"/>
    </source>
</evidence>
<feature type="transmembrane region" description="Helical" evidence="6">
    <location>
        <begin position="158"/>
        <end position="176"/>
    </location>
</feature>
<feature type="transmembrane region" description="Helical" evidence="6">
    <location>
        <begin position="273"/>
        <end position="289"/>
    </location>
</feature>
<keyword evidence="9" id="KW-1185">Reference proteome</keyword>
<accession>A0A1H8KJB1</accession>
<dbReference type="PANTHER" id="PTHR32322">
    <property type="entry name" value="INNER MEMBRANE TRANSPORTER"/>
    <property type="match status" value="1"/>
</dbReference>
<evidence type="ECO:0000256" key="6">
    <source>
        <dbReference type="SAM" id="Phobius"/>
    </source>
</evidence>
<feature type="domain" description="EamA" evidence="7">
    <location>
        <begin position="158"/>
        <end position="286"/>
    </location>
</feature>
<evidence type="ECO:0000259" key="7">
    <source>
        <dbReference type="Pfam" id="PF00892"/>
    </source>
</evidence>
<evidence type="ECO:0000256" key="3">
    <source>
        <dbReference type="ARBA" id="ARBA00022692"/>
    </source>
</evidence>
<feature type="transmembrane region" description="Helical" evidence="6">
    <location>
        <begin position="96"/>
        <end position="113"/>
    </location>
</feature>
<feature type="transmembrane region" description="Helical" evidence="6">
    <location>
        <begin position="217"/>
        <end position="235"/>
    </location>
</feature>
<proteinExistence type="inferred from homology"/>
<dbReference type="InterPro" id="IPR000620">
    <property type="entry name" value="EamA_dom"/>
</dbReference>
<feature type="transmembrane region" description="Helical" evidence="6">
    <location>
        <begin position="188"/>
        <end position="205"/>
    </location>
</feature>
<feature type="domain" description="EamA" evidence="7">
    <location>
        <begin position="9"/>
        <end position="137"/>
    </location>
</feature>
<comment type="subcellular location">
    <subcellularLocation>
        <location evidence="1">Membrane</location>
        <topology evidence="1">Multi-pass membrane protein</topology>
    </subcellularLocation>
</comment>
<feature type="transmembrane region" description="Helical" evidence="6">
    <location>
        <begin position="247"/>
        <end position="267"/>
    </location>
</feature>
<gene>
    <name evidence="8" type="ORF">SAMN02745977_02371</name>
</gene>
<dbReference type="InterPro" id="IPR037185">
    <property type="entry name" value="EmrE-like"/>
</dbReference>